<name>W2HZY8_PHYNI</name>
<dbReference type="Proteomes" id="UP000053864">
    <property type="component" value="Unassembled WGS sequence"/>
</dbReference>
<accession>W2HZY8</accession>
<dbReference type="OrthoDB" id="94699at2759"/>
<evidence type="ECO:0000313" key="2">
    <source>
        <dbReference type="EMBL" id="ETL80724.1"/>
    </source>
</evidence>
<proteinExistence type="predicted"/>
<dbReference type="EMBL" id="KI675931">
    <property type="protein sequence ID" value="ETL27475.1"/>
    <property type="molecule type" value="Genomic_DNA"/>
</dbReference>
<protein>
    <submittedName>
        <fullName evidence="1">Uncharacterized protein</fullName>
    </submittedName>
</protein>
<reference evidence="1" key="2">
    <citation type="submission" date="2013-11" db="EMBL/GenBank/DDBJ databases">
        <title>The Genome Sequence of Phytophthora parasitica CJ05E6.</title>
        <authorList>
            <consortium name="The Broad Institute Genomics Platform"/>
            <person name="Russ C."/>
            <person name="Tyler B."/>
            <person name="Panabieres F."/>
            <person name="Shan W."/>
            <person name="Tripathy S."/>
            <person name="Grunwald N."/>
            <person name="Machado M."/>
            <person name="Johnson C.S."/>
            <person name="Arredondo F."/>
            <person name="Hong C."/>
            <person name="Coffey M."/>
            <person name="Young S.K."/>
            <person name="Zeng Q."/>
            <person name="Gargeya S."/>
            <person name="Fitzgerald M."/>
            <person name="Abouelleil A."/>
            <person name="Alvarado L."/>
            <person name="Chapman S.B."/>
            <person name="Gainer-Dewar J."/>
            <person name="Goldberg J."/>
            <person name="Griggs A."/>
            <person name="Gujja S."/>
            <person name="Hansen M."/>
            <person name="Howarth C."/>
            <person name="Imamovic A."/>
            <person name="Ireland A."/>
            <person name="Larimer J."/>
            <person name="McCowan C."/>
            <person name="Murphy C."/>
            <person name="Pearson M."/>
            <person name="Poon T.W."/>
            <person name="Priest M."/>
            <person name="Roberts A."/>
            <person name="Saif S."/>
            <person name="Shea T."/>
            <person name="Sykes S."/>
            <person name="Wortman J."/>
            <person name="Nusbaum C."/>
            <person name="Birren B."/>
        </authorList>
    </citation>
    <scope>NUCLEOTIDE SEQUENCE [LARGE SCALE GENOMIC DNA]</scope>
    <source>
        <strain evidence="1">CJ05E6</strain>
    </source>
</reference>
<organism evidence="1">
    <name type="scientific">Phytophthora nicotianae</name>
    <name type="common">Potato buckeye rot agent</name>
    <name type="synonym">Phytophthora parasitica</name>
    <dbReference type="NCBI Taxonomy" id="4792"/>
    <lineage>
        <taxon>Eukaryota</taxon>
        <taxon>Sar</taxon>
        <taxon>Stramenopiles</taxon>
        <taxon>Oomycota</taxon>
        <taxon>Peronosporomycetes</taxon>
        <taxon>Peronosporales</taxon>
        <taxon>Peronosporaceae</taxon>
        <taxon>Phytophthora</taxon>
    </lineage>
</organism>
<dbReference type="EMBL" id="KI682649">
    <property type="protein sequence ID" value="ETL80724.1"/>
    <property type="molecule type" value="Genomic_DNA"/>
</dbReference>
<dbReference type="AlphaFoldDB" id="W2HZY8"/>
<dbReference type="Proteomes" id="UP000054423">
    <property type="component" value="Unassembled WGS sequence"/>
</dbReference>
<dbReference type="VEuPathDB" id="FungiDB:PPTG_07974"/>
<gene>
    <name evidence="1" type="ORF">L916_18984</name>
    <name evidence="2" type="ORF">L917_18805</name>
</gene>
<sequence length="242" mass="28010">MAHQTVRGARPTVLPSASCPPWVRPFLDLEFRDQGAKKCFEQILSTVLSDPTPGDMTIRATLDLLNQFFDYTNPFHPWQIDRQLIPEDPFIFSMEGFDPLAPVSKRAPLETRIRRRWTRFRGDGPKPDLGFALWERRFCILAATVEKGFTAEEAEPNRDKNLIKAKRTRFRVLMGGRRARPDRLQNMYSCKMIIEPSVPWSSGELAVYSQDKRLAEVTALVDRQPWRANRAYRPFGHPYNTT</sequence>
<reference evidence="2" key="1">
    <citation type="submission" date="2013-11" db="EMBL/GenBank/DDBJ databases">
        <title>The Genome Sequence of Phytophthora parasitica CHvinca01.</title>
        <authorList>
            <consortium name="The Broad Institute Genomics Platform"/>
            <person name="Russ C."/>
            <person name="Tyler B."/>
            <person name="Panabieres F."/>
            <person name="Shan W."/>
            <person name="Tripathy S."/>
            <person name="Grunwald N."/>
            <person name="Machado M."/>
            <person name="Johnson C.S."/>
            <person name="Arredondo F."/>
            <person name="Hong C."/>
            <person name="Coffey M."/>
            <person name="Young S.K."/>
            <person name="Zeng Q."/>
            <person name="Gargeya S."/>
            <person name="Fitzgerald M."/>
            <person name="Abouelleil A."/>
            <person name="Alvarado L."/>
            <person name="Chapman S.B."/>
            <person name="Gainer-Dewar J."/>
            <person name="Goldberg J."/>
            <person name="Griggs A."/>
            <person name="Gujja S."/>
            <person name="Hansen M."/>
            <person name="Howarth C."/>
            <person name="Imamovic A."/>
            <person name="Ireland A."/>
            <person name="Larimer J."/>
            <person name="McCowan C."/>
            <person name="Murphy C."/>
            <person name="Pearson M."/>
            <person name="Poon T.W."/>
            <person name="Priest M."/>
            <person name="Roberts A."/>
            <person name="Saif S."/>
            <person name="Shea T."/>
            <person name="Sykes S."/>
            <person name="Wortman J."/>
            <person name="Nusbaum C."/>
            <person name="Birren B."/>
        </authorList>
    </citation>
    <scope>NUCLEOTIDE SEQUENCE [LARGE SCALE GENOMIC DNA]</scope>
    <source>
        <strain evidence="2">CHvinca01</strain>
    </source>
</reference>
<evidence type="ECO:0000313" key="1">
    <source>
        <dbReference type="EMBL" id="ETL27475.1"/>
    </source>
</evidence>